<evidence type="ECO:0000313" key="2">
    <source>
        <dbReference type="Proteomes" id="UP000006175"/>
    </source>
</evidence>
<evidence type="ECO:0000313" key="1">
    <source>
        <dbReference type="EMBL" id="AFL66345.1"/>
    </source>
</evidence>
<dbReference type="GeneID" id="13062125"/>
<dbReference type="AlphaFoldDB" id="I3XQX1"/>
<proteinExistence type="predicted"/>
<sequence length="101" mass="11341">MEIRLAQLRGILCGKGLGDYVVRPVETAKRITVVSPRLSRGSAELLVKKKMDGVEVRLVTTLDRPAYHVEALRSLLGYEHILVDPGKPKLDITLFFSQEIR</sequence>
<organism evidence="1 2">
    <name type="scientific">Desulfurococcus amylolyticus DSM 16532</name>
    <dbReference type="NCBI Taxonomy" id="768672"/>
    <lineage>
        <taxon>Archaea</taxon>
        <taxon>Thermoproteota</taxon>
        <taxon>Thermoprotei</taxon>
        <taxon>Desulfurococcales</taxon>
        <taxon>Desulfurococcaceae</taxon>
        <taxon>Desulfurococcus</taxon>
    </lineage>
</organism>
<dbReference type="HOGENOM" id="CLU_2284926_0_0_2"/>
<reference evidence="1 2" key="1">
    <citation type="journal article" date="2012" name="J. Bacteriol.">
        <title>Complete Genome Sequence of Desulfurococcus fermentans, a Hyperthermophilic Cellulolytic Crenarchaeon Isolated from a Freshwater Hot Spring in Kamchatka, Russia.</title>
        <authorList>
            <person name="Susanti D."/>
            <person name="Johnson E.F."/>
            <person name="Rodriguez J.R."/>
            <person name="Anderson I."/>
            <person name="Perevalova A.A."/>
            <person name="Kyrpides N."/>
            <person name="Lucas S."/>
            <person name="Han J."/>
            <person name="Lapidus A."/>
            <person name="Cheng J.F."/>
            <person name="Goodwin L."/>
            <person name="Pitluck S."/>
            <person name="Mavrommatis K."/>
            <person name="Peters L."/>
            <person name="Land M.L."/>
            <person name="Hauser L."/>
            <person name="Gopalan V."/>
            <person name="Chan P.P."/>
            <person name="Lowe T.M."/>
            <person name="Atomi H."/>
            <person name="Bonch-Osmolovskaya E.A."/>
            <person name="Woyke T."/>
            <person name="Mukhopadhyay B."/>
        </authorList>
    </citation>
    <scope>NUCLEOTIDE SEQUENCE [LARGE SCALE GENOMIC DNA]</scope>
    <source>
        <strain evidence="1 2">DSM 16532</strain>
    </source>
</reference>
<protein>
    <submittedName>
        <fullName evidence="1">Uncharacterized protein</fullName>
    </submittedName>
</protein>
<gene>
    <name evidence="1" type="ORF">Desfe_0436</name>
</gene>
<dbReference type="KEGG" id="dfd:Desfe_0436"/>
<keyword evidence="2" id="KW-1185">Reference proteome</keyword>
<name>I3XQX1_DESAM</name>
<dbReference type="RefSeq" id="WP_014767246.1">
    <property type="nucleotide sequence ID" value="NC_018001.1"/>
</dbReference>
<accession>I3XQX1</accession>
<dbReference type="Proteomes" id="UP000006175">
    <property type="component" value="Chromosome"/>
</dbReference>
<dbReference type="EMBL" id="CP003321">
    <property type="protein sequence ID" value="AFL66345.1"/>
    <property type="molecule type" value="Genomic_DNA"/>
</dbReference>